<feature type="transmembrane region" description="Helical" evidence="1">
    <location>
        <begin position="62"/>
        <end position="87"/>
    </location>
</feature>
<feature type="transmembrane region" description="Helical" evidence="1">
    <location>
        <begin position="107"/>
        <end position="131"/>
    </location>
</feature>
<evidence type="ECO:0000313" key="2">
    <source>
        <dbReference type="EMBL" id="WII28399.1"/>
    </source>
</evidence>
<evidence type="ECO:0000313" key="3">
    <source>
        <dbReference type="Proteomes" id="UP001231316"/>
    </source>
</evidence>
<gene>
    <name evidence="2" type="ORF">QFE45_08480</name>
</gene>
<evidence type="ECO:0000256" key="1">
    <source>
        <dbReference type="SAM" id="Phobius"/>
    </source>
</evidence>
<dbReference type="Proteomes" id="UP001231316">
    <property type="component" value="Chromosome"/>
</dbReference>
<reference evidence="2" key="1">
    <citation type="submission" date="2023-04" db="EMBL/GenBank/DDBJ databases">
        <title>Four porcine-derived lactic acid bacteria strains analyses and their evaluation as potential probiotics based on genomics.</title>
        <authorList>
            <person name="Niu D."/>
        </authorList>
    </citation>
    <scope>NUCLEOTIDE SEQUENCE</scope>
    <source>
        <strain evidence="2">ZSA5</strain>
    </source>
</reference>
<proteinExistence type="predicted"/>
<feature type="transmembrane region" description="Helical" evidence="1">
    <location>
        <begin position="143"/>
        <end position="165"/>
    </location>
</feature>
<dbReference type="EMBL" id="CP123971">
    <property type="protein sequence ID" value="WII28399.1"/>
    <property type="molecule type" value="Genomic_DNA"/>
</dbReference>
<feature type="transmembrane region" description="Helical" evidence="1">
    <location>
        <begin position="25"/>
        <end position="50"/>
    </location>
</feature>
<protein>
    <submittedName>
        <fullName evidence="2">Uncharacterized protein</fullName>
    </submittedName>
</protein>
<organism evidence="2 3">
    <name type="scientific">Ligilactobacillus salivarius</name>
    <dbReference type="NCBI Taxonomy" id="1624"/>
    <lineage>
        <taxon>Bacteria</taxon>
        <taxon>Bacillati</taxon>
        <taxon>Bacillota</taxon>
        <taxon>Bacilli</taxon>
        <taxon>Lactobacillales</taxon>
        <taxon>Lactobacillaceae</taxon>
        <taxon>Ligilactobacillus</taxon>
    </lineage>
</organism>
<sequence length="228" mass="26283">MPLAIAVFTLALAYDVTNDDKKNKIIYWLGYFSTMLLHNSMFMFVIIRVLASLYKKVNIRKIILFIFLIFPIISSGVISIFSKYLSITTVDKINYTMDKGLGGLSGILTLRYGTIIIIIRILISLIMIYELRRINIDSQNSSLGLLVFFSEIVIAFSISSTFLSWNLTNRLSLVLVNLLPLLIIVRKYLANDRKSIFYLNRQGILVWIMAITSMMYYFGTYVYQVLIF</sequence>
<dbReference type="AlphaFoldDB" id="A0AAX3X4S7"/>
<accession>A0AAX3X4S7</accession>
<feature type="transmembrane region" description="Helical" evidence="1">
    <location>
        <begin position="171"/>
        <end position="190"/>
    </location>
</feature>
<keyword evidence="1" id="KW-1133">Transmembrane helix</keyword>
<dbReference type="RefSeq" id="WP_284650378.1">
    <property type="nucleotide sequence ID" value="NZ_CP123971.1"/>
</dbReference>
<keyword evidence="1" id="KW-0472">Membrane</keyword>
<feature type="transmembrane region" description="Helical" evidence="1">
    <location>
        <begin position="202"/>
        <end position="223"/>
    </location>
</feature>
<name>A0AAX3X4S7_9LACO</name>
<keyword evidence="1" id="KW-0812">Transmembrane</keyword>